<gene>
    <name evidence="2" type="ORF">Taro_052425</name>
</gene>
<dbReference type="Proteomes" id="UP000652761">
    <property type="component" value="Unassembled WGS sequence"/>
</dbReference>
<feature type="non-terminal residue" evidence="2">
    <location>
        <position position="1"/>
    </location>
</feature>
<evidence type="ECO:0000256" key="1">
    <source>
        <dbReference type="SAM" id="Phobius"/>
    </source>
</evidence>
<dbReference type="EMBL" id="NMUH01008903">
    <property type="protein sequence ID" value="MQM19420.1"/>
    <property type="molecule type" value="Genomic_DNA"/>
</dbReference>
<protein>
    <submittedName>
        <fullName evidence="2">Uncharacterized protein</fullName>
    </submittedName>
</protein>
<feature type="transmembrane region" description="Helical" evidence="1">
    <location>
        <begin position="57"/>
        <end position="77"/>
    </location>
</feature>
<evidence type="ECO:0000313" key="2">
    <source>
        <dbReference type="EMBL" id="MQM19420.1"/>
    </source>
</evidence>
<keyword evidence="1" id="KW-1133">Transmembrane helix</keyword>
<keyword evidence="1" id="KW-0472">Membrane</keyword>
<name>A0A843XJU9_COLES</name>
<accession>A0A843XJU9</accession>
<organism evidence="2 3">
    <name type="scientific">Colocasia esculenta</name>
    <name type="common">Wild taro</name>
    <name type="synonym">Arum esculentum</name>
    <dbReference type="NCBI Taxonomy" id="4460"/>
    <lineage>
        <taxon>Eukaryota</taxon>
        <taxon>Viridiplantae</taxon>
        <taxon>Streptophyta</taxon>
        <taxon>Embryophyta</taxon>
        <taxon>Tracheophyta</taxon>
        <taxon>Spermatophyta</taxon>
        <taxon>Magnoliopsida</taxon>
        <taxon>Liliopsida</taxon>
        <taxon>Araceae</taxon>
        <taxon>Aroideae</taxon>
        <taxon>Colocasieae</taxon>
        <taxon>Colocasia</taxon>
    </lineage>
</organism>
<evidence type="ECO:0000313" key="3">
    <source>
        <dbReference type="Proteomes" id="UP000652761"/>
    </source>
</evidence>
<sequence length="119" mass="13392">MTGDSDLCLWRARGWGYGHKWTYWSPASPVFPVRHFRELGPESLKVPGMGLRGCGVGWSPLFFGFTCGCGAAVGPFVRDCETERTYRWYGLQRRCDRLVPQAVVLVVLCELVLPRGIPQ</sequence>
<comment type="caution">
    <text evidence="2">The sequence shown here is derived from an EMBL/GenBank/DDBJ whole genome shotgun (WGS) entry which is preliminary data.</text>
</comment>
<reference evidence="2" key="1">
    <citation type="submission" date="2017-07" db="EMBL/GenBank/DDBJ databases">
        <title>Taro Niue Genome Assembly and Annotation.</title>
        <authorList>
            <person name="Atibalentja N."/>
            <person name="Keating K."/>
            <person name="Fields C.J."/>
        </authorList>
    </citation>
    <scope>NUCLEOTIDE SEQUENCE</scope>
    <source>
        <strain evidence="2">Niue_2</strain>
        <tissue evidence="2">Leaf</tissue>
    </source>
</reference>
<keyword evidence="1" id="KW-0812">Transmembrane</keyword>
<dbReference type="AlphaFoldDB" id="A0A843XJU9"/>
<keyword evidence="3" id="KW-1185">Reference proteome</keyword>
<feature type="transmembrane region" description="Helical" evidence="1">
    <location>
        <begin position="98"/>
        <end position="117"/>
    </location>
</feature>
<proteinExistence type="predicted"/>